<evidence type="ECO:0000313" key="2">
    <source>
        <dbReference type="Proteomes" id="UP001642540"/>
    </source>
</evidence>
<dbReference type="Proteomes" id="UP001642540">
    <property type="component" value="Unassembled WGS sequence"/>
</dbReference>
<comment type="caution">
    <text evidence="1">The sequence shown here is derived from an EMBL/GenBank/DDBJ whole genome shotgun (WGS) entry which is preliminary data.</text>
</comment>
<accession>A0ABP1RM42</accession>
<reference evidence="1 2" key="1">
    <citation type="submission" date="2024-08" db="EMBL/GenBank/DDBJ databases">
        <authorList>
            <person name="Cucini C."/>
            <person name="Frati F."/>
        </authorList>
    </citation>
    <scope>NUCLEOTIDE SEQUENCE [LARGE SCALE GENOMIC DNA]</scope>
</reference>
<organism evidence="1 2">
    <name type="scientific">Orchesella dallaii</name>
    <dbReference type="NCBI Taxonomy" id="48710"/>
    <lineage>
        <taxon>Eukaryota</taxon>
        <taxon>Metazoa</taxon>
        <taxon>Ecdysozoa</taxon>
        <taxon>Arthropoda</taxon>
        <taxon>Hexapoda</taxon>
        <taxon>Collembola</taxon>
        <taxon>Entomobryomorpha</taxon>
        <taxon>Entomobryoidea</taxon>
        <taxon>Orchesellidae</taxon>
        <taxon>Orchesellinae</taxon>
        <taxon>Orchesella</taxon>
    </lineage>
</organism>
<protein>
    <recommendedName>
        <fullName evidence="3">ER-bound oxygenase mpaB/mpaB'/Rubber oxygenase catalytic domain-containing protein</fullName>
    </recommendedName>
</protein>
<evidence type="ECO:0008006" key="3">
    <source>
        <dbReference type="Google" id="ProtNLM"/>
    </source>
</evidence>
<evidence type="ECO:0000313" key="1">
    <source>
        <dbReference type="EMBL" id="CAL8130517.1"/>
    </source>
</evidence>
<gene>
    <name evidence="1" type="ORF">ODALV1_LOCUS23763</name>
</gene>
<proteinExistence type="predicted"/>
<dbReference type="PANTHER" id="PTHR37159">
    <property type="entry name" value="GH11867P"/>
    <property type="match status" value="1"/>
</dbReference>
<name>A0ABP1RM42_9HEXA</name>
<dbReference type="PANTHER" id="PTHR37159:SF1">
    <property type="entry name" value="GH11867P"/>
    <property type="match status" value="1"/>
</dbReference>
<dbReference type="EMBL" id="CAXLJM020000082">
    <property type="protein sequence ID" value="CAL8130517.1"/>
    <property type="molecule type" value="Genomic_DNA"/>
</dbReference>
<sequence length="373" mass="43847">MAPLNPLEEVNHVHVPPEDEKMGRYKALVALAPYIPGDINPLVSIEDIPWLDESLVKHGYIFLATHLNQSLFATILTFILGLPVKSVTGVVLKGQMGDPKNHFQRFLSTLRLNGEFFWFYFDQKKAYKTYEYVRKQHNFARNFYNKPSTKPIQVKEEANIFVDKWKEEVSTAVSADLNHIDSSTAPKHLLTWKPPLAVSQLDMALVQFMFIWMYWGFPKLLGIKNRAEELKGVIHLWAIHGRMIGIQDEYNICLNPDPKFYDLLTRNFLIESLKRMDETVVTVQSTLMDALWSRIPFITYKALLYIGLEELQGREGERLWEIMSFWDKLSFRILQVWMWIGRQPFVIRLLLDIPSMLWIIYHLRTYVYSEMKR</sequence>
<keyword evidence="2" id="KW-1185">Reference proteome</keyword>